<evidence type="ECO:0000313" key="1">
    <source>
        <dbReference type="EMBL" id="GEM45889.1"/>
    </source>
</evidence>
<dbReference type="AlphaFoldDB" id="A0A511MZB7"/>
<comment type="caution">
    <text evidence="1">The sequence shown here is derived from an EMBL/GenBank/DDBJ whole genome shotgun (WGS) entry which is preliminary data.</text>
</comment>
<proteinExistence type="predicted"/>
<protein>
    <submittedName>
        <fullName evidence="1">Uncharacterized protein</fullName>
    </submittedName>
</protein>
<reference evidence="1 2" key="1">
    <citation type="submission" date="2019-07" db="EMBL/GenBank/DDBJ databases">
        <title>Whole genome shotgun sequence of Deinococcus cellulosilyticus NBRC 106333.</title>
        <authorList>
            <person name="Hosoyama A."/>
            <person name="Uohara A."/>
            <person name="Ohji S."/>
            <person name="Ichikawa N."/>
        </authorList>
    </citation>
    <scope>NUCLEOTIDE SEQUENCE [LARGE SCALE GENOMIC DNA]</scope>
    <source>
        <strain evidence="1 2">NBRC 106333</strain>
    </source>
</reference>
<dbReference type="Proteomes" id="UP000321306">
    <property type="component" value="Unassembled WGS sequence"/>
</dbReference>
<name>A0A511MZB7_DEIC1</name>
<gene>
    <name evidence="1" type="ORF">DC3_15240</name>
</gene>
<accession>A0A511MZB7</accession>
<keyword evidence="2" id="KW-1185">Reference proteome</keyword>
<evidence type="ECO:0000313" key="2">
    <source>
        <dbReference type="Proteomes" id="UP000321306"/>
    </source>
</evidence>
<dbReference type="EMBL" id="BJXB01000005">
    <property type="protein sequence ID" value="GEM45889.1"/>
    <property type="molecule type" value="Genomic_DNA"/>
</dbReference>
<sequence>MLGRGVTGQELMARGLPRKLVYEARRELIEVHGLMASCELADILGLSTDTLLTLVQARGMGKVLGRQTYLTLQECDVLVDLYTIPEGYVHIKTLGWSAYRFFARLEHRQHRKWCLNGRGAAAWYISPAGQLAYQNRRTIRRTR</sequence>
<organism evidence="1 2">
    <name type="scientific">Deinococcus cellulosilyticus (strain DSM 18568 / NBRC 106333 / KACC 11606 / 5516J-15)</name>
    <dbReference type="NCBI Taxonomy" id="1223518"/>
    <lineage>
        <taxon>Bacteria</taxon>
        <taxon>Thermotogati</taxon>
        <taxon>Deinococcota</taxon>
        <taxon>Deinococci</taxon>
        <taxon>Deinococcales</taxon>
        <taxon>Deinococcaceae</taxon>
        <taxon>Deinococcus</taxon>
    </lineage>
</organism>